<dbReference type="EMBL" id="KN837140">
    <property type="protein sequence ID" value="KIJ40918.1"/>
    <property type="molecule type" value="Genomic_DNA"/>
</dbReference>
<accession>A0A0C9UCV6</accession>
<dbReference type="HOGENOM" id="CLU_036316_4_1_1"/>
<name>A0A0C9UCV6_SPHS4</name>
<dbReference type="SUPFAM" id="SSF81383">
    <property type="entry name" value="F-box domain"/>
    <property type="match status" value="1"/>
</dbReference>
<dbReference type="OrthoDB" id="2977329at2759"/>
<reference evidence="1 2" key="1">
    <citation type="submission" date="2014-06" db="EMBL/GenBank/DDBJ databases">
        <title>Evolutionary Origins and Diversification of the Mycorrhizal Mutualists.</title>
        <authorList>
            <consortium name="DOE Joint Genome Institute"/>
            <consortium name="Mycorrhizal Genomics Consortium"/>
            <person name="Kohler A."/>
            <person name="Kuo A."/>
            <person name="Nagy L.G."/>
            <person name="Floudas D."/>
            <person name="Copeland A."/>
            <person name="Barry K.W."/>
            <person name="Cichocki N."/>
            <person name="Veneault-Fourrey C."/>
            <person name="LaButti K."/>
            <person name="Lindquist E.A."/>
            <person name="Lipzen A."/>
            <person name="Lundell T."/>
            <person name="Morin E."/>
            <person name="Murat C."/>
            <person name="Riley R."/>
            <person name="Ohm R."/>
            <person name="Sun H."/>
            <person name="Tunlid A."/>
            <person name="Henrissat B."/>
            <person name="Grigoriev I.V."/>
            <person name="Hibbett D.S."/>
            <person name="Martin F."/>
        </authorList>
    </citation>
    <scope>NUCLEOTIDE SEQUENCE [LARGE SCALE GENOMIC DNA]</scope>
    <source>
        <strain evidence="1 2">SS14</strain>
    </source>
</reference>
<dbReference type="AlphaFoldDB" id="A0A0C9UCV6"/>
<proteinExistence type="predicted"/>
<organism evidence="1 2">
    <name type="scientific">Sphaerobolus stellatus (strain SS14)</name>
    <dbReference type="NCBI Taxonomy" id="990650"/>
    <lineage>
        <taxon>Eukaryota</taxon>
        <taxon>Fungi</taxon>
        <taxon>Dikarya</taxon>
        <taxon>Basidiomycota</taxon>
        <taxon>Agaricomycotina</taxon>
        <taxon>Agaricomycetes</taxon>
        <taxon>Phallomycetidae</taxon>
        <taxon>Geastrales</taxon>
        <taxon>Sphaerobolaceae</taxon>
        <taxon>Sphaerobolus</taxon>
    </lineage>
</organism>
<evidence type="ECO:0000313" key="2">
    <source>
        <dbReference type="Proteomes" id="UP000054279"/>
    </source>
</evidence>
<keyword evidence="2" id="KW-1185">Reference proteome</keyword>
<dbReference type="InterPro" id="IPR036047">
    <property type="entry name" value="F-box-like_dom_sf"/>
</dbReference>
<dbReference type="Proteomes" id="UP000054279">
    <property type="component" value="Unassembled WGS sequence"/>
</dbReference>
<sequence length="383" mass="43240">MSPTFPPELFDAIVDFLHDDIPSLCKCGLVCWQWNEVSRFHLFSAVSLGAHNVDRALQVICADGSTIPPHIRTLDITDHSRVDLANTVFDILPDLPALRTLWLQISYWHKLTSRAKDNIARILQPITQLRLDEIIFESLDEAFDFLNNASQVKDLATSRIHCDHYEIGDATVALPKLSKLNVSSSRFSQHLLANLCSQNSPRPVRELSADLIDEEEISTTCRYIASLGSTLKNLSLECVCSDPEIYRVHYILSEAINLSQNSSLRLIDFRIRLYSDTPAWQSIGWVLNILSKQIAGPLQFVVLHIFKDRIEVPEEIDMLVDFSAIAALFSNKAHLLYKISTKLLIWITGLLSDASAIATIVKDRLHTLDAEGRLQLHVQSWSM</sequence>
<evidence type="ECO:0000313" key="1">
    <source>
        <dbReference type="EMBL" id="KIJ40918.1"/>
    </source>
</evidence>
<gene>
    <name evidence="1" type="ORF">M422DRAFT_780573</name>
</gene>
<protein>
    <submittedName>
        <fullName evidence="1">Unplaced genomic scaffold SPHSTscaffold_65, whole genome shotgun sequence</fullName>
    </submittedName>
</protein>